<keyword evidence="10" id="KW-1185">Reference proteome</keyword>
<sequence length="273" mass="29783">MNANMIKRILHGAIVPLAALVLWQGVSTLGWVNPQIVPSPLAVLRKLLEYLAPLEPYSPEQGSYLLWLVSGELLRDAYASLSRVIGGFLIGAGLALPLGLLMGTNKSVYKLFDPLVQILRPIPPIAYIPLAILWFGLGNPPAFFLISIGSFFPILMNTIAGVRHVDGIYLRAARNLGAGQMTMFRRVILPAATPYILAGARIGMGTAFIVVIVAEMIAVNSGLGFRILEAREYFWSDKIIAGMFTIGLFGLAIDLGMNALNNHLLKWHRGLEH</sequence>
<dbReference type="Pfam" id="PF00528">
    <property type="entry name" value="BPD_transp_1"/>
    <property type="match status" value="1"/>
</dbReference>
<evidence type="ECO:0000256" key="1">
    <source>
        <dbReference type="ARBA" id="ARBA00004651"/>
    </source>
</evidence>
<keyword evidence="4 7" id="KW-0812">Transmembrane</keyword>
<evidence type="ECO:0000313" key="10">
    <source>
        <dbReference type="Proteomes" id="UP000031572"/>
    </source>
</evidence>
<accession>A0A0C1YMD9</accession>
<dbReference type="Gene3D" id="1.10.3720.10">
    <property type="entry name" value="MetI-like"/>
    <property type="match status" value="1"/>
</dbReference>
<protein>
    <submittedName>
        <fullName evidence="9">Sulfonate ABC transporter permease</fullName>
    </submittedName>
</protein>
<comment type="similarity">
    <text evidence="7">Belongs to the binding-protein-dependent transport system permease family.</text>
</comment>
<organism evidence="9 10">
    <name type="scientific">Noviherbaspirillum autotrophicum</name>
    <dbReference type="NCBI Taxonomy" id="709839"/>
    <lineage>
        <taxon>Bacteria</taxon>
        <taxon>Pseudomonadati</taxon>
        <taxon>Pseudomonadota</taxon>
        <taxon>Betaproteobacteria</taxon>
        <taxon>Burkholderiales</taxon>
        <taxon>Oxalobacteraceae</taxon>
        <taxon>Noviherbaspirillum</taxon>
    </lineage>
</organism>
<keyword evidence="5 7" id="KW-1133">Transmembrane helix</keyword>
<comment type="caution">
    <text evidence="9">The sequence shown here is derived from an EMBL/GenBank/DDBJ whole genome shotgun (WGS) entry which is preliminary data.</text>
</comment>
<evidence type="ECO:0000259" key="8">
    <source>
        <dbReference type="PROSITE" id="PS50928"/>
    </source>
</evidence>
<dbReference type="PROSITE" id="PS50928">
    <property type="entry name" value="ABC_TM1"/>
    <property type="match status" value="1"/>
</dbReference>
<feature type="transmembrane region" description="Helical" evidence="7">
    <location>
        <begin position="240"/>
        <end position="260"/>
    </location>
</feature>
<keyword evidence="6 7" id="KW-0472">Membrane</keyword>
<evidence type="ECO:0000256" key="6">
    <source>
        <dbReference type="ARBA" id="ARBA00023136"/>
    </source>
</evidence>
<dbReference type="OrthoDB" id="8545756at2"/>
<feature type="transmembrane region" description="Helical" evidence="7">
    <location>
        <begin position="84"/>
        <end position="103"/>
    </location>
</feature>
<evidence type="ECO:0000256" key="5">
    <source>
        <dbReference type="ARBA" id="ARBA00022989"/>
    </source>
</evidence>
<dbReference type="GO" id="GO:0042918">
    <property type="term" value="P:alkanesulfonate transmembrane transport"/>
    <property type="evidence" value="ECO:0007669"/>
    <property type="project" value="UniProtKB-ARBA"/>
</dbReference>
<dbReference type="InterPro" id="IPR000515">
    <property type="entry name" value="MetI-like"/>
</dbReference>
<feature type="domain" description="ABC transmembrane type-1" evidence="8">
    <location>
        <begin position="77"/>
        <end position="261"/>
    </location>
</feature>
<dbReference type="CDD" id="cd06261">
    <property type="entry name" value="TM_PBP2"/>
    <property type="match status" value="1"/>
</dbReference>
<proteinExistence type="inferred from homology"/>
<feature type="transmembrane region" description="Helical" evidence="7">
    <location>
        <begin position="142"/>
        <end position="162"/>
    </location>
</feature>
<dbReference type="STRING" id="709839.TSA66_14370"/>
<dbReference type="PANTHER" id="PTHR30151">
    <property type="entry name" value="ALKANE SULFONATE ABC TRANSPORTER-RELATED, MEMBRANE SUBUNIT"/>
    <property type="match status" value="1"/>
</dbReference>
<dbReference type="GO" id="GO:0005886">
    <property type="term" value="C:plasma membrane"/>
    <property type="evidence" value="ECO:0007669"/>
    <property type="project" value="UniProtKB-SubCell"/>
</dbReference>
<evidence type="ECO:0000313" key="9">
    <source>
        <dbReference type="EMBL" id="KIF81707.1"/>
    </source>
</evidence>
<evidence type="ECO:0000256" key="2">
    <source>
        <dbReference type="ARBA" id="ARBA00022448"/>
    </source>
</evidence>
<keyword evidence="2 7" id="KW-0813">Transport</keyword>
<dbReference type="SUPFAM" id="SSF161098">
    <property type="entry name" value="MetI-like"/>
    <property type="match status" value="1"/>
</dbReference>
<evidence type="ECO:0000256" key="7">
    <source>
        <dbReference type="RuleBase" id="RU363032"/>
    </source>
</evidence>
<dbReference type="AlphaFoldDB" id="A0A0C1YMD9"/>
<reference evidence="9 10" key="1">
    <citation type="submission" date="2014-12" db="EMBL/GenBank/DDBJ databases">
        <title>Denitrispirillum autotrophicum gen. nov., sp. nov., Denitrifying, Facultatively Autotrophic Bacteria Isolated from Rice Paddy Soil.</title>
        <authorList>
            <person name="Ishii S."/>
            <person name="Ashida N."/>
            <person name="Ohno H."/>
            <person name="Otsuka S."/>
            <person name="Yokota A."/>
            <person name="Senoo K."/>
        </authorList>
    </citation>
    <scope>NUCLEOTIDE SEQUENCE [LARGE SCALE GENOMIC DNA]</scope>
    <source>
        <strain evidence="9 10">TSA66</strain>
    </source>
</reference>
<dbReference type="Proteomes" id="UP000031572">
    <property type="component" value="Unassembled WGS sequence"/>
</dbReference>
<name>A0A0C1YMD9_9BURK</name>
<evidence type="ECO:0000256" key="3">
    <source>
        <dbReference type="ARBA" id="ARBA00022475"/>
    </source>
</evidence>
<gene>
    <name evidence="9" type="ORF">TSA66_14370</name>
</gene>
<dbReference type="FunFam" id="1.10.3720.10:FF:000003">
    <property type="entry name" value="Aliphatic sulfonate ABC transporter permease"/>
    <property type="match status" value="1"/>
</dbReference>
<feature type="transmembrane region" description="Helical" evidence="7">
    <location>
        <begin position="208"/>
        <end position="228"/>
    </location>
</feature>
<evidence type="ECO:0000256" key="4">
    <source>
        <dbReference type="ARBA" id="ARBA00022692"/>
    </source>
</evidence>
<dbReference type="InterPro" id="IPR035906">
    <property type="entry name" value="MetI-like_sf"/>
</dbReference>
<dbReference type="EMBL" id="JWJG01000028">
    <property type="protein sequence ID" value="KIF81707.1"/>
    <property type="molecule type" value="Genomic_DNA"/>
</dbReference>
<feature type="transmembrane region" description="Helical" evidence="7">
    <location>
        <begin position="115"/>
        <end position="136"/>
    </location>
</feature>
<dbReference type="PANTHER" id="PTHR30151:SF38">
    <property type="entry name" value="ALIPHATIC SULFONATES TRANSPORT PERMEASE PROTEIN SSUC-RELATED"/>
    <property type="match status" value="1"/>
</dbReference>
<keyword evidence="3" id="KW-1003">Cell membrane</keyword>
<comment type="subcellular location">
    <subcellularLocation>
        <location evidence="1 7">Cell membrane</location>
        <topology evidence="1 7">Multi-pass membrane protein</topology>
    </subcellularLocation>
</comment>